<dbReference type="GO" id="GO:0004526">
    <property type="term" value="F:ribonuclease P activity"/>
    <property type="evidence" value="ECO:0007669"/>
    <property type="project" value="InterPro"/>
</dbReference>
<dbReference type="AlphaFoldDB" id="A0A1Y1VZQ0"/>
<accession>A0A1Y1VZQ0</accession>
<dbReference type="OrthoDB" id="5524543at2759"/>
<protein>
    <submittedName>
        <fullName evidence="6">Uncharacterized protein</fullName>
    </submittedName>
</protein>
<dbReference type="GeneID" id="63808571"/>
<dbReference type="EMBL" id="MCFD01000015">
    <property type="protein sequence ID" value="ORX66505.1"/>
    <property type="molecule type" value="Genomic_DNA"/>
</dbReference>
<keyword evidence="3" id="KW-0255">Endonuclease</keyword>
<organism evidence="6 7">
    <name type="scientific">Linderina pennispora</name>
    <dbReference type="NCBI Taxonomy" id="61395"/>
    <lineage>
        <taxon>Eukaryota</taxon>
        <taxon>Fungi</taxon>
        <taxon>Fungi incertae sedis</taxon>
        <taxon>Zoopagomycota</taxon>
        <taxon>Kickxellomycotina</taxon>
        <taxon>Kickxellomycetes</taxon>
        <taxon>Kickxellales</taxon>
        <taxon>Kickxellaceae</taxon>
        <taxon>Linderina</taxon>
    </lineage>
</organism>
<gene>
    <name evidence="6" type="ORF">DL89DRAFT_64389</name>
</gene>
<evidence type="ECO:0000313" key="6">
    <source>
        <dbReference type="EMBL" id="ORX66505.1"/>
    </source>
</evidence>
<dbReference type="Proteomes" id="UP000193922">
    <property type="component" value="Unassembled WGS sequence"/>
</dbReference>
<evidence type="ECO:0000256" key="1">
    <source>
        <dbReference type="ARBA" id="ARBA00022694"/>
    </source>
</evidence>
<dbReference type="Pfam" id="PF00825">
    <property type="entry name" value="Ribonuclease_P"/>
    <property type="match status" value="1"/>
</dbReference>
<dbReference type="GO" id="GO:0000049">
    <property type="term" value="F:tRNA binding"/>
    <property type="evidence" value="ECO:0007669"/>
    <property type="project" value="InterPro"/>
</dbReference>
<sequence length="254" mass="29658">MILRRMLQQPARLLSRALSTSPALSRISDRFKMQFALPGRTTGVLSSGVVPYANDPMIPASKYFKPKGLDREAMFPFMLTNHQYVTKQSACGFTLYASPWNADEHPRDHNGLRFRDYRVACMVTKKNFKKVYPRWRIARLLRTAAMMVLPDKGMKRCDYLFFAHADLARMDRDQLFLEVDRAMVAVEKKILRQWQDSGRRRRPVLYPGVERISRPKDKQHGDRKPKKEKILKVVDADEDKRIESVADIVEEWRA</sequence>
<dbReference type="InterPro" id="IPR014721">
    <property type="entry name" value="Ribsml_uS5_D2-typ_fold_subgr"/>
</dbReference>
<dbReference type="InterPro" id="IPR020568">
    <property type="entry name" value="Ribosomal_Su5_D2-typ_SF"/>
</dbReference>
<evidence type="ECO:0000256" key="3">
    <source>
        <dbReference type="ARBA" id="ARBA00022759"/>
    </source>
</evidence>
<dbReference type="GO" id="GO:0008033">
    <property type="term" value="P:tRNA processing"/>
    <property type="evidence" value="ECO:0007669"/>
    <property type="project" value="UniProtKB-KW"/>
</dbReference>
<keyword evidence="1" id="KW-0819">tRNA processing</keyword>
<dbReference type="Gene3D" id="3.30.230.10">
    <property type="match status" value="1"/>
</dbReference>
<keyword evidence="5" id="KW-0694">RNA-binding</keyword>
<evidence type="ECO:0000256" key="4">
    <source>
        <dbReference type="ARBA" id="ARBA00022801"/>
    </source>
</evidence>
<keyword evidence="7" id="KW-1185">Reference proteome</keyword>
<comment type="caution">
    <text evidence="6">The sequence shown here is derived from an EMBL/GenBank/DDBJ whole genome shotgun (WGS) entry which is preliminary data.</text>
</comment>
<evidence type="ECO:0000256" key="2">
    <source>
        <dbReference type="ARBA" id="ARBA00022722"/>
    </source>
</evidence>
<evidence type="ECO:0000256" key="5">
    <source>
        <dbReference type="ARBA" id="ARBA00022884"/>
    </source>
</evidence>
<dbReference type="RefSeq" id="XP_040740493.1">
    <property type="nucleotide sequence ID" value="XM_040891923.1"/>
</dbReference>
<evidence type="ECO:0000313" key="7">
    <source>
        <dbReference type="Proteomes" id="UP000193922"/>
    </source>
</evidence>
<reference evidence="6 7" key="1">
    <citation type="submission" date="2016-07" db="EMBL/GenBank/DDBJ databases">
        <title>Pervasive Adenine N6-methylation of Active Genes in Fungi.</title>
        <authorList>
            <consortium name="DOE Joint Genome Institute"/>
            <person name="Mondo S.J."/>
            <person name="Dannebaum R.O."/>
            <person name="Kuo R.C."/>
            <person name="Labutti K."/>
            <person name="Haridas S."/>
            <person name="Kuo A."/>
            <person name="Salamov A."/>
            <person name="Ahrendt S.R."/>
            <person name="Lipzen A."/>
            <person name="Sullivan W."/>
            <person name="Andreopoulos W.B."/>
            <person name="Clum A."/>
            <person name="Lindquist E."/>
            <person name="Daum C."/>
            <person name="Ramamoorthy G.K."/>
            <person name="Gryganskyi A."/>
            <person name="Culley D."/>
            <person name="Magnuson J.K."/>
            <person name="James T.Y."/>
            <person name="O'Malley M.A."/>
            <person name="Stajich J.E."/>
            <person name="Spatafora J.W."/>
            <person name="Visel A."/>
            <person name="Grigoriev I.V."/>
        </authorList>
    </citation>
    <scope>NUCLEOTIDE SEQUENCE [LARGE SCALE GENOMIC DNA]</scope>
    <source>
        <strain evidence="6 7">ATCC 12442</strain>
    </source>
</reference>
<dbReference type="SUPFAM" id="SSF54211">
    <property type="entry name" value="Ribosomal protein S5 domain 2-like"/>
    <property type="match status" value="1"/>
</dbReference>
<keyword evidence="2" id="KW-0540">Nuclease</keyword>
<proteinExistence type="predicted"/>
<keyword evidence="4" id="KW-0378">Hydrolase</keyword>
<dbReference type="InterPro" id="IPR000100">
    <property type="entry name" value="RNase_P"/>
</dbReference>
<name>A0A1Y1VZQ0_9FUNG</name>